<accession>A0A917BV35</accession>
<dbReference type="EMBL" id="BMEM01000005">
    <property type="protein sequence ID" value="GGF57917.1"/>
    <property type="molecule type" value="Genomic_DNA"/>
</dbReference>
<dbReference type="AlphaFoldDB" id="A0A917BV35"/>
<dbReference type="RefSeq" id="WP_188431684.1">
    <property type="nucleotide sequence ID" value="NZ_BAABKH010000006.1"/>
</dbReference>
<gene>
    <name evidence="1" type="ORF">GCM10011366_27120</name>
</gene>
<organism evidence="1 2">
    <name type="scientific">Ornithinimicrobium tianjinense</name>
    <dbReference type="NCBI Taxonomy" id="1195761"/>
    <lineage>
        <taxon>Bacteria</taxon>
        <taxon>Bacillati</taxon>
        <taxon>Actinomycetota</taxon>
        <taxon>Actinomycetes</taxon>
        <taxon>Micrococcales</taxon>
        <taxon>Ornithinimicrobiaceae</taxon>
        <taxon>Ornithinimicrobium</taxon>
    </lineage>
</organism>
<reference evidence="1" key="2">
    <citation type="submission" date="2020-09" db="EMBL/GenBank/DDBJ databases">
        <authorList>
            <person name="Sun Q."/>
            <person name="Zhou Y."/>
        </authorList>
    </citation>
    <scope>NUCLEOTIDE SEQUENCE</scope>
    <source>
        <strain evidence="1">CGMCC 1.12160</strain>
    </source>
</reference>
<proteinExistence type="predicted"/>
<comment type="caution">
    <text evidence="1">The sequence shown here is derived from an EMBL/GenBank/DDBJ whole genome shotgun (WGS) entry which is preliminary data.</text>
</comment>
<name>A0A917BV35_9MICO</name>
<evidence type="ECO:0000313" key="2">
    <source>
        <dbReference type="Proteomes" id="UP000605670"/>
    </source>
</evidence>
<protein>
    <submittedName>
        <fullName evidence="1">Uncharacterized protein</fullName>
    </submittedName>
</protein>
<sequence length="278" mass="30363">MARLDEVRQRIEVTERELEALREINHGAAVSDSEAGRRVRESGLVVEHDGTEAVHPLVLDLVQAVHEPLLQVLVEVAGPQGPTVATVAVHGETMWYTDPWPGETRDATVYHRDELTQLVFLMARLTGLRRHEVPAAARPFSVPLGAVDAVLGAMAVDAEAWDSVRTVVTAKFDTYFDGLPDEDAHLVMATLAHLRSSHRVTVVWGPEVSDCAGVAVWDCGDGGYWVRESPAEPLRREDVTPETVATFRPVRAAEVWTLYAGLLPGSSQLREAVTRAAG</sequence>
<keyword evidence="2" id="KW-1185">Reference proteome</keyword>
<dbReference type="Proteomes" id="UP000605670">
    <property type="component" value="Unassembled WGS sequence"/>
</dbReference>
<evidence type="ECO:0000313" key="1">
    <source>
        <dbReference type="EMBL" id="GGF57917.1"/>
    </source>
</evidence>
<reference evidence="1" key="1">
    <citation type="journal article" date="2014" name="Int. J. Syst. Evol. Microbiol.">
        <title>Complete genome sequence of Corynebacterium casei LMG S-19264T (=DSM 44701T), isolated from a smear-ripened cheese.</title>
        <authorList>
            <consortium name="US DOE Joint Genome Institute (JGI-PGF)"/>
            <person name="Walter F."/>
            <person name="Albersmeier A."/>
            <person name="Kalinowski J."/>
            <person name="Ruckert C."/>
        </authorList>
    </citation>
    <scope>NUCLEOTIDE SEQUENCE</scope>
    <source>
        <strain evidence="1">CGMCC 1.12160</strain>
    </source>
</reference>